<keyword evidence="1" id="KW-0677">Repeat</keyword>
<accession>M2VAI4</accession>
<evidence type="ECO:0000256" key="2">
    <source>
        <dbReference type="ARBA" id="ARBA00023043"/>
    </source>
</evidence>
<dbReference type="InterPro" id="IPR036770">
    <property type="entry name" value="Ankyrin_rpt-contain_sf"/>
</dbReference>
<name>M2VAI4_COCH5</name>
<reference evidence="5" key="2">
    <citation type="journal article" date="2013" name="PLoS Genet.">
        <title>Comparative genome structure, secondary metabolite, and effector coding capacity across Cochliobolus pathogens.</title>
        <authorList>
            <person name="Condon B.J."/>
            <person name="Leng Y."/>
            <person name="Wu D."/>
            <person name="Bushley K.E."/>
            <person name="Ohm R.A."/>
            <person name="Otillar R."/>
            <person name="Martin J."/>
            <person name="Schackwitz W."/>
            <person name="Grimwood J."/>
            <person name="MohdZainudin N."/>
            <person name="Xue C."/>
            <person name="Wang R."/>
            <person name="Manning V.A."/>
            <person name="Dhillon B."/>
            <person name="Tu Z.J."/>
            <person name="Steffenson B.J."/>
            <person name="Salamov A."/>
            <person name="Sun H."/>
            <person name="Lowry S."/>
            <person name="LaButti K."/>
            <person name="Han J."/>
            <person name="Copeland A."/>
            <person name="Lindquist E."/>
            <person name="Barry K."/>
            <person name="Schmutz J."/>
            <person name="Baker S.E."/>
            <person name="Ciuffetti L.M."/>
            <person name="Grigoriev I.V."/>
            <person name="Zhong S."/>
            <person name="Turgeon B.G."/>
        </authorList>
    </citation>
    <scope>NUCLEOTIDE SEQUENCE [LARGE SCALE GENOMIC DNA]</scope>
    <source>
        <strain evidence="5">C5 / ATCC 48332 / race O</strain>
    </source>
</reference>
<feature type="non-terminal residue" evidence="4">
    <location>
        <position position="77"/>
    </location>
</feature>
<feature type="repeat" description="ANK" evidence="3">
    <location>
        <begin position="1"/>
        <end position="32"/>
    </location>
</feature>
<dbReference type="OMA" id="NAQSEQY"/>
<proteinExistence type="predicted"/>
<keyword evidence="2 3" id="KW-0040">ANK repeat</keyword>
<protein>
    <submittedName>
        <fullName evidence="4">Uncharacterized protein</fullName>
    </submittedName>
</protein>
<dbReference type="EMBL" id="KB445569">
    <property type="protein sequence ID" value="EMD96718.1"/>
    <property type="molecule type" value="Genomic_DNA"/>
</dbReference>
<reference evidence="4 5" key="1">
    <citation type="journal article" date="2012" name="PLoS Pathog.">
        <title>Diverse lifestyles and strategies of plant pathogenesis encoded in the genomes of eighteen Dothideomycetes fungi.</title>
        <authorList>
            <person name="Ohm R.A."/>
            <person name="Feau N."/>
            <person name="Henrissat B."/>
            <person name="Schoch C.L."/>
            <person name="Horwitz B.A."/>
            <person name="Barry K.W."/>
            <person name="Condon B.J."/>
            <person name="Copeland A.C."/>
            <person name="Dhillon B."/>
            <person name="Glaser F."/>
            <person name="Hesse C.N."/>
            <person name="Kosti I."/>
            <person name="LaButti K."/>
            <person name="Lindquist E.A."/>
            <person name="Lucas S."/>
            <person name="Salamov A.A."/>
            <person name="Bradshaw R.E."/>
            <person name="Ciuffetti L."/>
            <person name="Hamelin R.C."/>
            <person name="Kema G.H.J."/>
            <person name="Lawrence C."/>
            <person name="Scott J.A."/>
            <person name="Spatafora J.W."/>
            <person name="Turgeon B.G."/>
            <person name="de Wit P.J.G.M."/>
            <person name="Zhong S."/>
            <person name="Goodwin S.B."/>
            <person name="Grigoriev I.V."/>
        </authorList>
    </citation>
    <scope>NUCLEOTIDE SEQUENCE [LARGE SCALE GENOMIC DNA]</scope>
    <source>
        <strain evidence="5">C5 / ATCC 48332 / race O</strain>
    </source>
</reference>
<gene>
    <name evidence="4" type="ORF">COCHEDRAFT_1059218</name>
</gene>
<evidence type="ECO:0000256" key="3">
    <source>
        <dbReference type="PROSITE-ProRule" id="PRU00023"/>
    </source>
</evidence>
<feature type="repeat" description="ANK" evidence="3">
    <location>
        <begin position="33"/>
        <end position="65"/>
    </location>
</feature>
<keyword evidence="5" id="KW-1185">Reference proteome</keyword>
<evidence type="ECO:0000313" key="5">
    <source>
        <dbReference type="Proteomes" id="UP000016936"/>
    </source>
</evidence>
<dbReference type="PROSITE" id="PS50088">
    <property type="entry name" value="ANK_REPEAT"/>
    <property type="match status" value="2"/>
</dbReference>
<dbReference type="SUPFAM" id="SSF48403">
    <property type="entry name" value="Ankyrin repeat"/>
    <property type="match status" value="1"/>
</dbReference>
<dbReference type="PANTHER" id="PTHR24171">
    <property type="entry name" value="ANKYRIN REPEAT DOMAIN-CONTAINING PROTEIN 39-RELATED"/>
    <property type="match status" value="1"/>
</dbReference>
<dbReference type="HOGENOM" id="CLU_000134_45_11_1"/>
<organism evidence="4 5">
    <name type="scientific">Cochliobolus heterostrophus (strain C5 / ATCC 48332 / race O)</name>
    <name type="common">Southern corn leaf blight fungus</name>
    <name type="synonym">Bipolaris maydis</name>
    <dbReference type="NCBI Taxonomy" id="701091"/>
    <lineage>
        <taxon>Eukaryota</taxon>
        <taxon>Fungi</taxon>
        <taxon>Dikarya</taxon>
        <taxon>Ascomycota</taxon>
        <taxon>Pezizomycotina</taxon>
        <taxon>Dothideomycetes</taxon>
        <taxon>Pleosporomycetidae</taxon>
        <taxon>Pleosporales</taxon>
        <taxon>Pleosporineae</taxon>
        <taxon>Pleosporaceae</taxon>
        <taxon>Bipolaris</taxon>
    </lineage>
</organism>
<dbReference type="Gene3D" id="1.25.40.20">
    <property type="entry name" value="Ankyrin repeat-containing domain"/>
    <property type="match status" value="1"/>
</dbReference>
<dbReference type="AlphaFoldDB" id="M2VAI4"/>
<dbReference type="PANTHER" id="PTHR24171:SF10">
    <property type="entry name" value="ANKYRIN REPEAT DOMAIN-CONTAINING PROTEIN 29-LIKE"/>
    <property type="match status" value="1"/>
</dbReference>
<dbReference type="Proteomes" id="UP000016936">
    <property type="component" value="Unassembled WGS sequence"/>
</dbReference>
<dbReference type="Pfam" id="PF13637">
    <property type="entry name" value="Ank_4"/>
    <property type="match status" value="1"/>
</dbReference>
<dbReference type="InterPro" id="IPR002110">
    <property type="entry name" value="Ankyrin_rpt"/>
</dbReference>
<feature type="non-terminal residue" evidence="4">
    <location>
        <position position="1"/>
    </location>
</feature>
<evidence type="ECO:0000313" key="4">
    <source>
        <dbReference type="EMBL" id="EMD96718.1"/>
    </source>
</evidence>
<dbReference type="OrthoDB" id="366390at2759"/>
<dbReference type="STRING" id="701091.M2VAI4"/>
<sequence>HSNTLYAASIQGHKQEVMLLLDAGANVNAQSEQYGSALQAASFGGHEQVARLLLDAGADVYSSNELCTTAFNNDFKE</sequence>
<evidence type="ECO:0000256" key="1">
    <source>
        <dbReference type="ARBA" id="ARBA00022737"/>
    </source>
</evidence>